<evidence type="ECO:0000313" key="2">
    <source>
        <dbReference type="EMBL" id="ORY14771.1"/>
    </source>
</evidence>
<accession>A0A1Y1ZWZ4</accession>
<evidence type="ECO:0000256" key="1">
    <source>
        <dbReference type="SAM" id="MobiDB-lite"/>
    </source>
</evidence>
<organism evidence="2 3">
    <name type="scientific">Clohesyomyces aquaticus</name>
    <dbReference type="NCBI Taxonomy" id="1231657"/>
    <lineage>
        <taxon>Eukaryota</taxon>
        <taxon>Fungi</taxon>
        <taxon>Dikarya</taxon>
        <taxon>Ascomycota</taxon>
        <taxon>Pezizomycotina</taxon>
        <taxon>Dothideomycetes</taxon>
        <taxon>Pleosporomycetidae</taxon>
        <taxon>Pleosporales</taxon>
        <taxon>Lindgomycetaceae</taxon>
        <taxon>Clohesyomyces</taxon>
    </lineage>
</organism>
<reference evidence="2 3" key="1">
    <citation type="submission" date="2016-07" db="EMBL/GenBank/DDBJ databases">
        <title>Pervasive Adenine N6-methylation of Active Genes in Fungi.</title>
        <authorList>
            <consortium name="DOE Joint Genome Institute"/>
            <person name="Mondo S.J."/>
            <person name="Dannebaum R.O."/>
            <person name="Kuo R.C."/>
            <person name="Labutti K."/>
            <person name="Haridas S."/>
            <person name="Kuo A."/>
            <person name="Salamov A."/>
            <person name="Ahrendt S.R."/>
            <person name="Lipzen A."/>
            <person name="Sullivan W."/>
            <person name="Andreopoulos W.B."/>
            <person name="Clum A."/>
            <person name="Lindquist E."/>
            <person name="Daum C."/>
            <person name="Ramamoorthy G.K."/>
            <person name="Gryganskyi A."/>
            <person name="Culley D."/>
            <person name="Magnuson J.K."/>
            <person name="James T.Y."/>
            <person name="O'Malley M.A."/>
            <person name="Stajich J.E."/>
            <person name="Spatafora J.W."/>
            <person name="Visel A."/>
            <person name="Grigoriev I.V."/>
        </authorList>
    </citation>
    <scope>NUCLEOTIDE SEQUENCE [LARGE SCALE GENOMIC DNA]</scope>
    <source>
        <strain evidence="2 3">CBS 115471</strain>
    </source>
</reference>
<gene>
    <name evidence="2" type="ORF">BCR34DRAFT_211449</name>
</gene>
<keyword evidence="3" id="KW-1185">Reference proteome</keyword>
<comment type="caution">
    <text evidence="2">The sequence shown here is derived from an EMBL/GenBank/DDBJ whole genome shotgun (WGS) entry which is preliminary data.</text>
</comment>
<name>A0A1Y1ZWZ4_9PLEO</name>
<sequence length="177" mass="18909">MLPFRCAHCTARHRLCNFMYSSPGCRPGSSTPACSNHGRRTLSGTGIVGHRRSDAATHHSLLRPNAGAGPLGTAVISFCAAPAPQTTLPAGTLGLPIFARGPCRPPFHCSIHTAVPPRPVMRDTLRARLPRPAQGCASLEADLAFWRGNAGENSASNNQRRRLFRGHDDTPARNSCP</sequence>
<dbReference type="Proteomes" id="UP000193144">
    <property type="component" value="Unassembled WGS sequence"/>
</dbReference>
<proteinExistence type="predicted"/>
<dbReference type="AlphaFoldDB" id="A0A1Y1ZWZ4"/>
<dbReference type="EMBL" id="MCFA01000030">
    <property type="protein sequence ID" value="ORY14771.1"/>
    <property type="molecule type" value="Genomic_DNA"/>
</dbReference>
<feature type="region of interest" description="Disordered" evidence="1">
    <location>
        <begin position="151"/>
        <end position="177"/>
    </location>
</feature>
<evidence type="ECO:0000313" key="3">
    <source>
        <dbReference type="Proteomes" id="UP000193144"/>
    </source>
</evidence>
<protein>
    <submittedName>
        <fullName evidence="2">Uncharacterized protein</fullName>
    </submittedName>
</protein>